<evidence type="ECO:0000313" key="4">
    <source>
        <dbReference type="Proteomes" id="UP000535406"/>
    </source>
</evidence>
<feature type="region of interest" description="Disordered" evidence="1">
    <location>
        <begin position="80"/>
        <end position="107"/>
    </location>
</feature>
<dbReference type="EMBL" id="JACHIK010000004">
    <property type="protein sequence ID" value="MBB5042179.1"/>
    <property type="molecule type" value="Genomic_DNA"/>
</dbReference>
<keyword evidence="2" id="KW-0472">Membrane</keyword>
<dbReference type="RefSeq" id="WP_184142645.1">
    <property type="nucleotide sequence ID" value="NZ_JACHIK010000004.1"/>
</dbReference>
<feature type="compositionally biased region" description="Polar residues" evidence="1">
    <location>
        <begin position="93"/>
        <end position="107"/>
    </location>
</feature>
<dbReference type="AlphaFoldDB" id="A0A7W7YTX2"/>
<dbReference type="Proteomes" id="UP000535406">
    <property type="component" value="Unassembled WGS sequence"/>
</dbReference>
<proteinExistence type="predicted"/>
<keyword evidence="2" id="KW-0812">Transmembrane</keyword>
<reference evidence="3 4" key="1">
    <citation type="submission" date="2020-08" db="EMBL/GenBank/DDBJ databases">
        <title>Genomic Encyclopedia of Type Strains, Phase IV (KMG-IV): sequencing the most valuable type-strain genomes for metagenomic binning, comparative biology and taxonomic classification.</title>
        <authorList>
            <person name="Goeker M."/>
        </authorList>
    </citation>
    <scope>NUCLEOTIDE SEQUENCE [LARGE SCALE GENOMIC DNA]</scope>
    <source>
        <strain evidence="3 4">DSM 21319</strain>
    </source>
</reference>
<comment type="caution">
    <text evidence="3">The sequence shown here is derived from an EMBL/GenBank/DDBJ whole genome shotgun (WGS) entry which is preliminary data.</text>
</comment>
<evidence type="ECO:0000256" key="1">
    <source>
        <dbReference type="SAM" id="MobiDB-lite"/>
    </source>
</evidence>
<dbReference type="Pfam" id="PF11089">
    <property type="entry name" value="SyrA"/>
    <property type="match status" value="1"/>
</dbReference>
<evidence type="ECO:0000313" key="3">
    <source>
        <dbReference type="EMBL" id="MBB5042179.1"/>
    </source>
</evidence>
<sequence>MKRTQETRWRESPAYGPRFFLSMVFALAAFAVVTYLSSGSLATTAIQTLICAVLIQVGYFVAVLFLVRRTARARKADFEGGARGASGLDKTKTQVPVSMNKPGHSQS</sequence>
<feature type="transmembrane region" description="Helical" evidence="2">
    <location>
        <begin position="44"/>
        <end position="67"/>
    </location>
</feature>
<name>A0A7W7YTX2_9HYPH</name>
<organism evidence="3 4">
    <name type="scientific">Shinella fusca</name>
    <dbReference type="NCBI Taxonomy" id="544480"/>
    <lineage>
        <taxon>Bacteria</taxon>
        <taxon>Pseudomonadati</taxon>
        <taxon>Pseudomonadota</taxon>
        <taxon>Alphaproteobacteria</taxon>
        <taxon>Hyphomicrobiales</taxon>
        <taxon>Rhizobiaceae</taxon>
        <taxon>Shinella</taxon>
    </lineage>
</organism>
<keyword evidence="4" id="KW-1185">Reference proteome</keyword>
<gene>
    <name evidence="3" type="ORF">HNQ66_001575</name>
</gene>
<accession>A0A7W7YTX2</accession>
<feature type="transmembrane region" description="Helical" evidence="2">
    <location>
        <begin position="20"/>
        <end position="38"/>
    </location>
</feature>
<keyword evidence="2" id="KW-1133">Transmembrane helix</keyword>
<protein>
    <submittedName>
        <fullName evidence="3">Exopolysaccharide production repressor protein</fullName>
    </submittedName>
</protein>
<evidence type="ECO:0000256" key="2">
    <source>
        <dbReference type="SAM" id="Phobius"/>
    </source>
</evidence>
<dbReference type="InterPro" id="IPR024239">
    <property type="entry name" value="SyrA"/>
</dbReference>